<organism evidence="2 3">
    <name type="scientific">Paraburkholderia agricolaris</name>
    <dbReference type="NCBI Taxonomy" id="2152888"/>
    <lineage>
        <taxon>Bacteria</taxon>
        <taxon>Pseudomonadati</taxon>
        <taxon>Pseudomonadota</taxon>
        <taxon>Betaproteobacteria</taxon>
        <taxon>Burkholderiales</taxon>
        <taxon>Burkholderiaceae</taxon>
        <taxon>Paraburkholderia</taxon>
    </lineage>
</organism>
<keyword evidence="1" id="KW-0472">Membrane</keyword>
<keyword evidence="3" id="KW-1185">Reference proteome</keyword>
<name>A0ABW8ZPA2_9BURK</name>
<sequence length="40" mass="4586">MHKIFTYLESDENYARVLKWATVVICATAIYMLGVFAIGF</sequence>
<dbReference type="RefSeq" id="WP_408331343.1">
    <property type="nucleotide sequence ID" value="NZ_JAQQFH010000020.1"/>
</dbReference>
<reference evidence="2 3" key="1">
    <citation type="journal article" date="2024" name="Chem. Sci.">
        <title>Discovery of megapolipeptins by genome mining of a Burkholderiales bacteria collection.</title>
        <authorList>
            <person name="Paulo B.S."/>
            <person name="Recchia M.J.J."/>
            <person name="Lee S."/>
            <person name="Fergusson C.H."/>
            <person name="Romanowski S.B."/>
            <person name="Hernandez A."/>
            <person name="Krull N."/>
            <person name="Liu D.Y."/>
            <person name="Cavanagh H."/>
            <person name="Bos A."/>
            <person name="Gray C.A."/>
            <person name="Murphy B.T."/>
            <person name="Linington R.G."/>
            <person name="Eustaquio A.S."/>
        </authorList>
    </citation>
    <scope>NUCLEOTIDE SEQUENCE [LARGE SCALE GENOMIC DNA]</scope>
    <source>
        <strain evidence="2 3">RL16-012-BIC-B</strain>
    </source>
</reference>
<dbReference type="EMBL" id="JAQQFN010000012">
    <property type="protein sequence ID" value="MFL9884777.1"/>
    <property type="molecule type" value="Genomic_DNA"/>
</dbReference>
<accession>A0ABW8ZPA2</accession>
<protein>
    <recommendedName>
        <fullName evidence="4">Aa3 type cytochrome c oxidase subunit IV</fullName>
    </recommendedName>
</protein>
<comment type="caution">
    <text evidence="2">The sequence shown here is derived from an EMBL/GenBank/DDBJ whole genome shotgun (WGS) entry which is preliminary data.</text>
</comment>
<evidence type="ECO:0000256" key="1">
    <source>
        <dbReference type="SAM" id="Phobius"/>
    </source>
</evidence>
<evidence type="ECO:0008006" key="4">
    <source>
        <dbReference type="Google" id="ProtNLM"/>
    </source>
</evidence>
<evidence type="ECO:0000313" key="3">
    <source>
        <dbReference type="Proteomes" id="UP001629249"/>
    </source>
</evidence>
<proteinExistence type="predicted"/>
<feature type="transmembrane region" description="Helical" evidence="1">
    <location>
        <begin position="20"/>
        <end position="39"/>
    </location>
</feature>
<keyword evidence="1" id="KW-1133">Transmembrane helix</keyword>
<evidence type="ECO:0000313" key="2">
    <source>
        <dbReference type="EMBL" id="MFL9884777.1"/>
    </source>
</evidence>
<keyword evidence="1" id="KW-0812">Transmembrane</keyword>
<gene>
    <name evidence="2" type="ORF">PQR66_17180</name>
</gene>
<dbReference type="Proteomes" id="UP001629249">
    <property type="component" value="Unassembled WGS sequence"/>
</dbReference>